<dbReference type="InterPro" id="IPR017938">
    <property type="entry name" value="Riboflavin_synthase-like_b-brl"/>
</dbReference>
<dbReference type="PROSITE" id="PS51384">
    <property type="entry name" value="FAD_FR"/>
    <property type="match status" value="1"/>
</dbReference>
<reference evidence="2" key="1">
    <citation type="submission" date="2020-04" db="EMBL/GenBank/DDBJ databases">
        <authorList>
            <person name="Zhang T."/>
        </authorList>
    </citation>
    <scope>NUCLEOTIDE SEQUENCE</scope>
    <source>
        <strain evidence="2">HKST-UBA17</strain>
    </source>
</reference>
<dbReference type="PANTHER" id="PTHR47354:SF5">
    <property type="entry name" value="PROTEIN RFBI"/>
    <property type="match status" value="1"/>
</dbReference>
<dbReference type="Gene3D" id="3.40.50.80">
    <property type="entry name" value="Nucleotide-binding domain of ferredoxin-NADP reductase (FNR) module"/>
    <property type="match status" value="1"/>
</dbReference>
<comment type="caution">
    <text evidence="2">The sequence shown here is derived from an EMBL/GenBank/DDBJ whole genome shotgun (WGS) entry which is preliminary data.</text>
</comment>
<protein>
    <submittedName>
        <fullName evidence="2">FAD-dependent oxidoreductase</fullName>
    </submittedName>
</protein>
<evidence type="ECO:0000313" key="2">
    <source>
        <dbReference type="EMBL" id="MCA9376491.1"/>
    </source>
</evidence>
<dbReference type="InterPro" id="IPR039261">
    <property type="entry name" value="FNR_nucleotide-bd"/>
</dbReference>
<feature type="domain" description="FAD-binding FR-type" evidence="1">
    <location>
        <begin position="6"/>
        <end position="109"/>
    </location>
</feature>
<dbReference type="AlphaFoldDB" id="A0A955I1W7"/>
<gene>
    <name evidence="2" type="ORF">KC685_01055</name>
</gene>
<evidence type="ECO:0000313" key="3">
    <source>
        <dbReference type="Proteomes" id="UP000741282"/>
    </source>
</evidence>
<organism evidence="2 3">
    <name type="scientific">Candidatus Dojkabacteria bacterium</name>
    <dbReference type="NCBI Taxonomy" id="2099670"/>
    <lineage>
        <taxon>Bacteria</taxon>
        <taxon>Candidatus Dojkabacteria</taxon>
    </lineage>
</organism>
<dbReference type="InterPro" id="IPR050415">
    <property type="entry name" value="MRET"/>
</dbReference>
<dbReference type="Proteomes" id="UP000741282">
    <property type="component" value="Unassembled WGS sequence"/>
</dbReference>
<dbReference type="SUPFAM" id="SSF52343">
    <property type="entry name" value="Ferredoxin reductase-like, C-terminal NADP-linked domain"/>
    <property type="match status" value="1"/>
</dbReference>
<dbReference type="GO" id="GO:0016491">
    <property type="term" value="F:oxidoreductase activity"/>
    <property type="evidence" value="ECO:0007669"/>
    <property type="project" value="InterPro"/>
</dbReference>
<dbReference type="EMBL" id="JAGQLN010000003">
    <property type="protein sequence ID" value="MCA9376491.1"/>
    <property type="molecule type" value="Genomic_DNA"/>
</dbReference>
<accession>A0A955I1W7</accession>
<reference evidence="2" key="2">
    <citation type="journal article" date="2021" name="Microbiome">
        <title>Successional dynamics and alternative stable states in a saline activated sludge microbial community over 9 years.</title>
        <authorList>
            <person name="Wang Y."/>
            <person name="Ye J."/>
            <person name="Ju F."/>
            <person name="Liu L."/>
            <person name="Boyd J.A."/>
            <person name="Deng Y."/>
            <person name="Parks D.H."/>
            <person name="Jiang X."/>
            <person name="Yin X."/>
            <person name="Woodcroft B.J."/>
            <person name="Tyson G.W."/>
            <person name="Hugenholtz P."/>
            <person name="Polz M.F."/>
            <person name="Zhang T."/>
        </authorList>
    </citation>
    <scope>NUCLEOTIDE SEQUENCE</scope>
    <source>
        <strain evidence="2">HKST-UBA17</strain>
    </source>
</reference>
<dbReference type="Gene3D" id="2.40.30.10">
    <property type="entry name" value="Translation factors"/>
    <property type="match status" value="1"/>
</dbReference>
<name>A0A955I1W7_9BACT</name>
<dbReference type="PANTHER" id="PTHR47354">
    <property type="entry name" value="NADH OXIDOREDUCTASE HCR"/>
    <property type="match status" value="1"/>
</dbReference>
<proteinExistence type="predicted"/>
<dbReference type="CDD" id="cd00322">
    <property type="entry name" value="FNR_like"/>
    <property type="match status" value="1"/>
</dbReference>
<dbReference type="SUPFAM" id="SSF63380">
    <property type="entry name" value="Riboflavin synthase domain-like"/>
    <property type="match status" value="1"/>
</dbReference>
<evidence type="ECO:0000259" key="1">
    <source>
        <dbReference type="PROSITE" id="PS51384"/>
    </source>
</evidence>
<dbReference type="InterPro" id="IPR017927">
    <property type="entry name" value="FAD-bd_FR_type"/>
</dbReference>
<sequence>MSASRYVPHILTFLSKTKLEQNAYELNFSKPDVKWLAGQHFMFFLPHFPFDSRGLFRVFTISSPPTSDVLTITTRFFDDKSSSFKRNLLSLKEGSKVMAIGPSPIYDYFRALDVESEYVFLVGGIGITPLHATLAYHLETGGKLNGTLLYANHDNEFIYKEDIERATTQLEGFNTEYFSSDVSKIKPDVIKKTKERYTDPKFIISGSRGFVDGMASMLINDLAVDRRKIIADKFRPILFAGGGY</sequence>